<dbReference type="SUPFAM" id="SSF51011">
    <property type="entry name" value="Glycosyl hydrolase domain"/>
    <property type="match status" value="1"/>
</dbReference>
<dbReference type="CDD" id="cd11318">
    <property type="entry name" value="AmyAc_bac_fung_AmyA"/>
    <property type="match status" value="1"/>
</dbReference>
<comment type="similarity">
    <text evidence="2">Belongs to the glycosyl hydrolase 13 family.</text>
</comment>
<keyword evidence="9" id="KW-1185">Reference proteome</keyword>
<name>A0A8E2J9J8_9PEZI</name>
<proteinExistence type="inferred from homology"/>
<dbReference type="AlphaFoldDB" id="A0A8E2J9J8"/>
<keyword evidence="3" id="KW-0479">Metal-binding</keyword>
<dbReference type="InterPro" id="IPR006047">
    <property type="entry name" value="GH13_cat_dom"/>
</dbReference>
<dbReference type="Gene3D" id="2.60.40.1180">
    <property type="entry name" value="Golgi alpha-mannosidase II"/>
    <property type="match status" value="1"/>
</dbReference>
<dbReference type="SUPFAM" id="SSF51445">
    <property type="entry name" value="(Trans)glycosidases"/>
    <property type="match status" value="1"/>
</dbReference>
<evidence type="ECO:0000259" key="7">
    <source>
        <dbReference type="SMART" id="SM00642"/>
    </source>
</evidence>
<dbReference type="Proteomes" id="UP000250266">
    <property type="component" value="Unassembled WGS sequence"/>
</dbReference>
<dbReference type="GO" id="GO:0005509">
    <property type="term" value="F:calcium ion binding"/>
    <property type="evidence" value="ECO:0007669"/>
    <property type="project" value="InterPro"/>
</dbReference>
<dbReference type="InterPro" id="IPR017853">
    <property type="entry name" value="GH"/>
</dbReference>
<evidence type="ECO:0000256" key="2">
    <source>
        <dbReference type="ARBA" id="ARBA00008061"/>
    </source>
</evidence>
<evidence type="ECO:0000313" key="8">
    <source>
        <dbReference type="EMBL" id="OCK74375.1"/>
    </source>
</evidence>
<dbReference type="InterPro" id="IPR013776">
    <property type="entry name" value="A-amylase_thermo"/>
</dbReference>
<dbReference type="GO" id="GO:0005975">
    <property type="term" value="P:carbohydrate metabolic process"/>
    <property type="evidence" value="ECO:0007669"/>
    <property type="project" value="InterPro"/>
</dbReference>
<keyword evidence="4 8" id="KW-0378">Hydrolase</keyword>
<dbReference type="Pfam" id="PF00128">
    <property type="entry name" value="Alpha-amylase"/>
    <property type="match status" value="1"/>
</dbReference>
<accession>A0A8E2J9J8</accession>
<dbReference type="OrthoDB" id="550577at2759"/>
<evidence type="ECO:0000256" key="1">
    <source>
        <dbReference type="ARBA" id="ARBA00001913"/>
    </source>
</evidence>
<dbReference type="Gene3D" id="2.40.30.140">
    <property type="match status" value="1"/>
</dbReference>
<dbReference type="PIRSF" id="PIRSF001021">
    <property type="entry name" value="Alph-amls_thrmst"/>
    <property type="match status" value="1"/>
</dbReference>
<keyword evidence="6" id="KW-0326">Glycosidase</keyword>
<evidence type="ECO:0000256" key="5">
    <source>
        <dbReference type="ARBA" id="ARBA00023277"/>
    </source>
</evidence>
<keyword evidence="5" id="KW-0119">Carbohydrate metabolism</keyword>
<feature type="domain" description="Glycosyl hydrolase family 13 catalytic" evidence="7">
    <location>
        <begin position="8"/>
        <end position="395"/>
    </location>
</feature>
<dbReference type="Gene3D" id="3.20.20.80">
    <property type="entry name" value="Glycosidases"/>
    <property type="match status" value="1"/>
</dbReference>
<dbReference type="GO" id="GO:0004553">
    <property type="term" value="F:hydrolase activity, hydrolyzing O-glycosyl compounds"/>
    <property type="evidence" value="ECO:0007669"/>
    <property type="project" value="InterPro"/>
</dbReference>
<sequence length="510" mass="58272">MALNFPNPVIFQAFEWDVPADQKHWKRLLAILPILHSIGVTTLWLPPACKASNPSSNGYDIYDLYDLGEFSQKRSISTKWGPKTDLLALAAEAERLEIGLVFDAVLNHRCGGDAKANVMVVEVDKNDRTKNVGAPKEIEAWLKFDFPGRRSKYSSTKLTWHDFNATDWDDRTQRNSIFKLVSGGKDWAQDVDKTEHGNSDYLLLNNLDYTSPALRDDVKKWGVWITEHLNLSGFRLDALQHFSHGFSNEWMRCISSNARRRMLFLGEFWTGNVKLLTDWLDKSFKGLRLYDAPLLYNLARTSWAKDPDLGSVFNYTLVQARPNFAVTLVMNHDTQRGQVMDTPVKPEFMQLAYALILLRRDGIPCIFYGDMFGICGPYSSPPTCWGKLPDLVLARKLYAFGDQVDYFDGRHCVGWVRKGIPEGYARSVGMAVTHVASRLLQKRMFVGREWAGEVWTDLLKRKSVEVVIDREGYGVFPCQRNSVAVYVWKDAEARERFPVNMNVNIYALGR</sequence>
<dbReference type="EMBL" id="KV745495">
    <property type="protein sequence ID" value="OCK74375.1"/>
    <property type="molecule type" value="Genomic_DNA"/>
</dbReference>
<dbReference type="InterPro" id="IPR013780">
    <property type="entry name" value="Glyco_hydro_b"/>
</dbReference>
<dbReference type="PANTHER" id="PTHR43447">
    <property type="entry name" value="ALPHA-AMYLASE"/>
    <property type="match status" value="1"/>
</dbReference>
<evidence type="ECO:0000256" key="4">
    <source>
        <dbReference type="ARBA" id="ARBA00022801"/>
    </source>
</evidence>
<protein>
    <submittedName>
        <fullName evidence="8">Glycoside hydrolase family 13 protein</fullName>
    </submittedName>
</protein>
<dbReference type="SMART" id="SM00642">
    <property type="entry name" value="Aamy"/>
    <property type="match status" value="1"/>
</dbReference>
<organism evidence="8 9">
    <name type="scientific">Lepidopterella palustris CBS 459.81</name>
    <dbReference type="NCBI Taxonomy" id="1314670"/>
    <lineage>
        <taxon>Eukaryota</taxon>
        <taxon>Fungi</taxon>
        <taxon>Dikarya</taxon>
        <taxon>Ascomycota</taxon>
        <taxon>Pezizomycotina</taxon>
        <taxon>Dothideomycetes</taxon>
        <taxon>Pleosporomycetidae</taxon>
        <taxon>Mytilinidiales</taxon>
        <taxon>Argynnaceae</taxon>
        <taxon>Lepidopterella</taxon>
    </lineage>
</organism>
<comment type="cofactor">
    <cofactor evidence="1">
        <name>Ca(2+)</name>
        <dbReference type="ChEBI" id="CHEBI:29108"/>
    </cofactor>
</comment>
<evidence type="ECO:0000256" key="3">
    <source>
        <dbReference type="ARBA" id="ARBA00022723"/>
    </source>
</evidence>
<dbReference type="NCBIfam" id="NF006969">
    <property type="entry name" value="PRK09441.1-2"/>
    <property type="match status" value="1"/>
</dbReference>
<reference evidence="8 9" key="1">
    <citation type="journal article" date="2016" name="Nat. Commun.">
        <title>Ectomycorrhizal ecology is imprinted in the genome of the dominant symbiotic fungus Cenococcum geophilum.</title>
        <authorList>
            <consortium name="DOE Joint Genome Institute"/>
            <person name="Peter M."/>
            <person name="Kohler A."/>
            <person name="Ohm R.A."/>
            <person name="Kuo A."/>
            <person name="Krutzmann J."/>
            <person name="Morin E."/>
            <person name="Arend M."/>
            <person name="Barry K.W."/>
            <person name="Binder M."/>
            <person name="Choi C."/>
            <person name="Clum A."/>
            <person name="Copeland A."/>
            <person name="Grisel N."/>
            <person name="Haridas S."/>
            <person name="Kipfer T."/>
            <person name="LaButti K."/>
            <person name="Lindquist E."/>
            <person name="Lipzen A."/>
            <person name="Maire R."/>
            <person name="Meier B."/>
            <person name="Mihaltcheva S."/>
            <person name="Molinier V."/>
            <person name="Murat C."/>
            <person name="Poggeler S."/>
            <person name="Quandt C.A."/>
            <person name="Sperisen C."/>
            <person name="Tritt A."/>
            <person name="Tisserant E."/>
            <person name="Crous P.W."/>
            <person name="Henrissat B."/>
            <person name="Nehls U."/>
            <person name="Egli S."/>
            <person name="Spatafora J.W."/>
            <person name="Grigoriev I.V."/>
            <person name="Martin F.M."/>
        </authorList>
    </citation>
    <scope>NUCLEOTIDE SEQUENCE [LARGE SCALE GENOMIC DNA]</scope>
    <source>
        <strain evidence="8 9">CBS 459.81</strain>
    </source>
</reference>
<gene>
    <name evidence="8" type="ORF">K432DRAFT_363673</name>
</gene>
<evidence type="ECO:0000313" key="9">
    <source>
        <dbReference type="Proteomes" id="UP000250266"/>
    </source>
</evidence>
<evidence type="ECO:0000256" key="6">
    <source>
        <dbReference type="ARBA" id="ARBA00023295"/>
    </source>
</evidence>